<dbReference type="InterPro" id="IPR036188">
    <property type="entry name" value="FAD/NAD-bd_sf"/>
</dbReference>
<accession>A0A4Y2GFL5</accession>
<evidence type="ECO:0000256" key="6">
    <source>
        <dbReference type="ARBA" id="ARBA00022824"/>
    </source>
</evidence>
<comment type="catalytic activity">
    <reaction evidence="15">
        <text>hypotaurine + NADPH + O2 + H(+) = taurine + NADP(+) + H2O</text>
        <dbReference type="Rhea" id="RHEA:69819"/>
        <dbReference type="ChEBI" id="CHEBI:15377"/>
        <dbReference type="ChEBI" id="CHEBI:15378"/>
        <dbReference type="ChEBI" id="CHEBI:15379"/>
        <dbReference type="ChEBI" id="CHEBI:57783"/>
        <dbReference type="ChEBI" id="CHEBI:57853"/>
        <dbReference type="ChEBI" id="CHEBI:58349"/>
        <dbReference type="ChEBI" id="CHEBI:507393"/>
        <dbReference type="EC" id="1.14.13.8"/>
    </reaction>
    <physiologicalReaction direction="left-to-right" evidence="15">
        <dbReference type="Rhea" id="RHEA:69820"/>
    </physiologicalReaction>
</comment>
<dbReference type="PANTHER" id="PTHR23023">
    <property type="entry name" value="DIMETHYLANILINE MONOOXYGENASE"/>
    <property type="match status" value="1"/>
</dbReference>
<dbReference type="GO" id="GO:0050660">
    <property type="term" value="F:flavin adenine dinucleotide binding"/>
    <property type="evidence" value="ECO:0007669"/>
    <property type="project" value="InterPro"/>
</dbReference>
<comment type="catalytic activity">
    <reaction evidence="14">
        <text>hypotaurine + NADH + O2 + H(+) = taurine + NAD(+) + H2O</text>
        <dbReference type="Rhea" id="RHEA:74111"/>
        <dbReference type="ChEBI" id="CHEBI:15377"/>
        <dbReference type="ChEBI" id="CHEBI:15378"/>
        <dbReference type="ChEBI" id="CHEBI:15379"/>
        <dbReference type="ChEBI" id="CHEBI:57540"/>
        <dbReference type="ChEBI" id="CHEBI:57853"/>
        <dbReference type="ChEBI" id="CHEBI:57945"/>
        <dbReference type="ChEBI" id="CHEBI:507393"/>
        <dbReference type="EC" id="1.14.13.8"/>
    </reaction>
    <physiologicalReaction direction="left-to-right" evidence="14">
        <dbReference type="Rhea" id="RHEA:74112"/>
    </physiologicalReaction>
</comment>
<dbReference type="EC" id="1.-.-.-" evidence="19"/>
<evidence type="ECO:0000256" key="16">
    <source>
        <dbReference type="ARBA" id="ARBA00048088"/>
    </source>
</evidence>
<name>A0A4Y2GFL5_ARAVE</name>
<evidence type="ECO:0000256" key="8">
    <source>
        <dbReference type="ARBA" id="ARBA00022857"/>
    </source>
</evidence>
<keyword evidence="7 18" id="KW-0274">FAD</keyword>
<evidence type="ECO:0000256" key="10">
    <source>
        <dbReference type="ARBA" id="ARBA00023002"/>
    </source>
</evidence>
<dbReference type="PRINTS" id="PR00370">
    <property type="entry name" value="FMOXYGENASE"/>
</dbReference>
<dbReference type="OrthoDB" id="66881at2759"/>
<evidence type="ECO:0000256" key="19">
    <source>
        <dbReference type="RuleBase" id="RU361177"/>
    </source>
</evidence>
<keyword evidence="21" id="KW-1185">Reference proteome</keyword>
<evidence type="ECO:0000256" key="9">
    <source>
        <dbReference type="ARBA" id="ARBA00022989"/>
    </source>
</evidence>
<evidence type="ECO:0000256" key="4">
    <source>
        <dbReference type="ARBA" id="ARBA00022630"/>
    </source>
</evidence>
<evidence type="ECO:0000256" key="5">
    <source>
        <dbReference type="ARBA" id="ARBA00022692"/>
    </source>
</evidence>
<dbReference type="GO" id="GO:0034899">
    <property type="term" value="F:trimethylamine monooxygenase activity"/>
    <property type="evidence" value="ECO:0007669"/>
    <property type="project" value="UniProtKB-EC"/>
</dbReference>
<dbReference type="EMBL" id="BGPR01001332">
    <property type="protein sequence ID" value="GBM51338.1"/>
    <property type="molecule type" value="Genomic_DNA"/>
</dbReference>
<evidence type="ECO:0000256" key="13">
    <source>
        <dbReference type="ARBA" id="ARBA00045957"/>
    </source>
</evidence>
<dbReference type="InterPro" id="IPR000960">
    <property type="entry name" value="Flavin_mOase"/>
</dbReference>
<comment type="similarity">
    <text evidence="3 18 19">Belongs to the FMO family.</text>
</comment>
<keyword evidence="12 18" id="KW-0472">Membrane</keyword>
<comment type="catalytic activity">
    <reaction evidence="16">
        <text>trimethylamine + NADPH + O2 = trimethylamine N-oxide + NADP(+) + H2O</text>
        <dbReference type="Rhea" id="RHEA:31979"/>
        <dbReference type="ChEBI" id="CHEBI:15377"/>
        <dbReference type="ChEBI" id="CHEBI:15379"/>
        <dbReference type="ChEBI" id="CHEBI:15724"/>
        <dbReference type="ChEBI" id="CHEBI:57783"/>
        <dbReference type="ChEBI" id="CHEBI:58349"/>
        <dbReference type="ChEBI" id="CHEBI:58389"/>
        <dbReference type="EC" id="1.14.13.148"/>
    </reaction>
    <physiologicalReaction direction="left-to-right" evidence="16">
        <dbReference type="Rhea" id="RHEA:31980"/>
    </physiologicalReaction>
</comment>
<keyword evidence="9" id="KW-1133">Transmembrane helix</keyword>
<evidence type="ECO:0000313" key="21">
    <source>
        <dbReference type="Proteomes" id="UP000499080"/>
    </source>
</evidence>
<dbReference type="GO" id="GO:0050661">
    <property type="term" value="F:NADP binding"/>
    <property type="evidence" value="ECO:0007669"/>
    <property type="project" value="InterPro"/>
</dbReference>
<comment type="caution">
    <text evidence="20">The sequence shown here is derived from an EMBL/GenBank/DDBJ whole genome shotgun (WGS) entry which is preliminary data.</text>
</comment>
<sequence length="581" mass="65421">MPNNAAFVSSDFSDIPAISEDVPRPSNRFGRCNGLRYGAWGGVLSISEVMVMDPSPKRIAILGGGFAGMCSIASLIEEGGFEPVCFEKTNKPGGTWCYREEAIEGVASIMPTTIINHSKEIGALSNYPPPRECSNFMRHKELYQNVIDGAKDRDLLKYIHCNTEVISVKRADDYELAGRWTVAVKNTISGAVSTNTYDGVLVCVGHINRPKMPSFPGQDSYKGQIIHTHSLRGVEPYRNKTVVVVGMGCSGLDAAVEISNVAEQVYLSTRSGAHVLQRVGPHGYPYDYVLLRRCIFFWFDILPPNIVSWLLESLYLDPQFNHNIYAVKPTHHIFSKDPVINDHITSKLLSGSVKQKPNIEKFTEDGVIFEGDSEVTKADVVIMATGYTWKFPFLEEGIISEKENKINLYKCMFPINLTYPTLAIIGFVLPFGPGFPVGELQCRWVTQVLAGKCNLPSKEEMIKDINERYMKNVARYAPSEKMSIRVDYIKYCDDIASQFGAKPDFLKILLTDTRLFFHLIFGPSLPYQYRLQGPHSSDGAREAIMTSKKRMLWPITKRNSEECYENILVKIFKKVFRLVFY</sequence>
<evidence type="ECO:0000256" key="1">
    <source>
        <dbReference type="ARBA" id="ARBA00001974"/>
    </source>
</evidence>
<evidence type="ECO:0000256" key="15">
    <source>
        <dbReference type="ARBA" id="ARBA00048041"/>
    </source>
</evidence>
<keyword evidence="6 18" id="KW-0256">Endoplasmic reticulum</keyword>
<evidence type="ECO:0000313" key="20">
    <source>
        <dbReference type="EMBL" id="GBM51338.1"/>
    </source>
</evidence>
<keyword evidence="8 18" id="KW-0521">NADP</keyword>
<evidence type="ECO:0000256" key="3">
    <source>
        <dbReference type="ARBA" id="ARBA00009183"/>
    </source>
</evidence>
<dbReference type="GO" id="GO:0004499">
    <property type="term" value="F:N,N-dimethylaniline monooxygenase activity"/>
    <property type="evidence" value="ECO:0007669"/>
    <property type="project" value="UniProtKB-UniRule"/>
</dbReference>
<dbReference type="InterPro" id="IPR050346">
    <property type="entry name" value="FMO-like"/>
</dbReference>
<protein>
    <recommendedName>
        <fullName evidence="19">Flavin-containing monooxygenase</fullName>
        <ecNumber evidence="19">1.-.-.-</ecNumber>
    </recommendedName>
</protein>
<dbReference type="SUPFAM" id="SSF51905">
    <property type="entry name" value="FAD/NAD(P)-binding domain"/>
    <property type="match status" value="2"/>
</dbReference>
<evidence type="ECO:0000256" key="17">
    <source>
        <dbReference type="ARBA" id="ARBA00049443"/>
    </source>
</evidence>
<keyword evidence="4 18" id="KW-0285">Flavoprotein</keyword>
<dbReference type="Pfam" id="PF00743">
    <property type="entry name" value="FMO-like"/>
    <property type="match status" value="1"/>
</dbReference>
<comment type="subcellular location">
    <subcellularLocation>
        <location evidence="2">Endoplasmic reticulum membrane</location>
        <topology evidence="2">Single-pass membrane protein</topology>
    </subcellularLocation>
</comment>
<evidence type="ECO:0000256" key="11">
    <source>
        <dbReference type="ARBA" id="ARBA00023033"/>
    </source>
</evidence>
<dbReference type="GO" id="GO:0047822">
    <property type="term" value="F:hypotaurine monooxygenase activity"/>
    <property type="evidence" value="ECO:0007669"/>
    <property type="project" value="RHEA"/>
</dbReference>
<dbReference type="GO" id="GO:0005789">
    <property type="term" value="C:endoplasmic reticulum membrane"/>
    <property type="evidence" value="ECO:0007669"/>
    <property type="project" value="UniProtKB-SubCell"/>
</dbReference>
<evidence type="ECO:0000256" key="14">
    <source>
        <dbReference type="ARBA" id="ARBA00047338"/>
    </source>
</evidence>
<proteinExistence type="inferred from homology"/>
<keyword evidence="5" id="KW-0812">Transmembrane</keyword>
<comment type="cofactor">
    <cofactor evidence="1 18 19">
        <name>FAD</name>
        <dbReference type="ChEBI" id="CHEBI:57692"/>
    </cofactor>
</comment>
<dbReference type="Proteomes" id="UP000499080">
    <property type="component" value="Unassembled WGS sequence"/>
</dbReference>
<dbReference type="PIRSF" id="PIRSF000332">
    <property type="entry name" value="FMO"/>
    <property type="match status" value="1"/>
</dbReference>
<comment type="function">
    <text evidence="13">Broad spectrum monooxygenase that catalyzes the oxygenation of a wide variety of nitrogen- and sulfur-containing compounds including xenobiotics. Catalyzes the S-oxygenation of hypotaurine to produce taurine, an organic osmolyte involved in cell volume regulation as well as a variety of cytoprotective and developmental processes. In vitro, catalyzes the N-oxygenation of trimethylamine (TMA) to produce trimethylamine N-oxide (TMAO) and could therefore participate to the detoxification of this compound that is generated by the action of gut microbiota from dietary precursors such as choline, choline containing compounds, betaine or L-carnitine.</text>
</comment>
<dbReference type="InterPro" id="IPR020946">
    <property type="entry name" value="Flavin_mOase-like"/>
</dbReference>
<evidence type="ECO:0000256" key="7">
    <source>
        <dbReference type="ARBA" id="ARBA00022827"/>
    </source>
</evidence>
<gene>
    <name evidence="20" type="primary">Fmo2_8</name>
    <name evidence="20" type="ORF">AVEN_175777_1</name>
</gene>
<keyword evidence="11 18" id="KW-0503">Monooxygenase</keyword>
<dbReference type="Gene3D" id="3.50.50.60">
    <property type="entry name" value="FAD/NAD(P)-binding domain"/>
    <property type="match status" value="2"/>
</dbReference>
<organism evidence="20 21">
    <name type="scientific">Araneus ventricosus</name>
    <name type="common">Orbweaver spider</name>
    <name type="synonym">Epeira ventricosa</name>
    <dbReference type="NCBI Taxonomy" id="182803"/>
    <lineage>
        <taxon>Eukaryota</taxon>
        <taxon>Metazoa</taxon>
        <taxon>Ecdysozoa</taxon>
        <taxon>Arthropoda</taxon>
        <taxon>Chelicerata</taxon>
        <taxon>Arachnida</taxon>
        <taxon>Araneae</taxon>
        <taxon>Araneomorphae</taxon>
        <taxon>Entelegynae</taxon>
        <taxon>Araneoidea</taxon>
        <taxon>Araneidae</taxon>
        <taxon>Araneus</taxon>
    </lineage>
</organism>
<evidence type="ECO:0000256" key="2">
    <source>
        <dbReference type="ARBA" id="ARBA00004389"/>
    </source>
</evidence>
<keyword evidence="10 18" id="KW-0560">Oxidoreductase</keyword>
<evidence type="ECO:0000256" key="12">
    <source>
        <dbReference type="ARBA" id="ARBA00023136"/>
    </source>
</evidence>
<dbReference type="FunFam" id="3.50.50.60:FF:000159">
    <property type="entry name" value="Dimethylaniline monooxygenase [N-oxide-forming]"/>
    <property type="match status" value="1"/>
</dbReference>
<reference evidence="20 21" key="1">
    <citation type="journal article" date="2019" name="Sci. Rep.">
        <title>Orb-weaving spider Araneus ventricosus genome elucidates the spidroin gene catalogue.</title>
        <authorList>
            <person name="Kono N."/>
            <person name="Nakamura H."/>
            <person name="Ohtoshi R."/>
            <person name="Moran D.A.P."/>
            <person name="Shinohara A."/>
            <person name="Yoshida Y."/>
            <person name="Fujiwara M."/>
            <person name="Mori M."/>
            <person name="Tomita M."/>
            <person name="Arakawa K."/>
        </authorList>
    </citation>
    <scope>NUCLEOTIDE SEQUENCE [LARGE SCALE GENOMIC DNA]</scope>
</reference>
<evidence type="ECO:0000256" key="18">
    <source>
        <dbReference type="PIRNR" id="PIRNR000332"/>
    </source>
</evidence>
<comment type="catalytic activity">
    <reaction evidence="17">
        <text>N,N-dimethylaniline + NADPH + O2 + H(+) = N,N-dimethylaniline N-oxide + NADP(+) + H2O</text>
        <dbReference type="Rhea" id="RHEA:24468"/>
        <dbReference type="ChEBI" id="CHEBI:15377"/>
        <dbReference type="ChEBI" id="CHEBI:15378"/>
        <dbReference type="ChEBI" id="CHEBI:15379"/>
        <dbReference type="ChEBI" id="CHEBI:16269"/>
        <dbReference type="ChEBI" id="CHEBI:17735"/>
        <dbReference type="ChEBI" id="CHEBI:57783"/>
        <dbReference type="ChEBI" id="CHEBI:58349"/>
        <dbReference type="EC" id="1.14.13.8"/>
    </reaction>
    <physiologicalReaction direction="left-to-right" evidence="17">
        <dbReference type="Rhea" id="RHEA:24469"/>
    </physiologicalReaction>
</comment>
<dbReference type="AlphaFoldDB" id="A0A4Y2GFL5"/>